<feature type="region of interest" description="Disordered" evidence="2">
    <location>
        <begin position="91"/>
        <end position="114"/>
    </location>
</feature>
<evidence type="ECO:0000313" key="3">
    <source>
        <dbReference type="EMBL" id="EFC40615.1"/>
    </source>
</evidence>
<protein>
    <submittedName>
        <fullName evidence="3">Predicted protein</fullName>
    </submittedName>
</protein>
<accession>D2VRJ7</accession>
<proteinExistence type="predicted"/>
<dbReference type="SUPFAM" id="SSF82185">
    <property type="entry name" value="Histone H3 K4-specific methyltransferase SET7/9 N-terminal domain"/>
    <property type="match status" value="1"/>
</dbReference>
<evidence type="ECO:0000313" key="4">
    <source>
        <dbReference type="Proteomes" id="UP000006671"/>
    </source>
</evidence>
<evidence type="ECO:0000256" key="1">
    <source>
        <dbReference type="ARBA" id="ARBA00022737"/>
    </source>
</evidence>
<keyword evidence="4" id="KW-1185">Reference proteome</keyword>
<sequence length="114" mass="12344">MPPSTSTTNGPIVTISFQGGEYTGTINEQNEPHGKGTIIYPYTKHKYEGEFINGKAHGKGIASGLITNEMSFIINNELRDIGDKYVIPINSYTSTTTNNTGDNSNTTNNTPSIK</sequence>
<dbReference type="InParanoid" id="D2VRJ7"/>
<dbReference type="KEGG" id="ngr:NAEGRDRAFT_71609"/>
<keyword evidence="1" id="KW-0677">Repeat</keyword>
<name>D2VRJ7_NAEGR</name>
<dbReference type="Gene3D" id="2.20.110.10">
    <property type="entry name" value="Histone H3 K4-specific methyltransferase SET7/9 N-terminal domain"/>
    <property type="match status" value="1"/>
</dbReference>
<evidence type="ECO:0000256" key="2">
    <source>
        <dbReference type="SAM" id="MobiDB-lite"/>
    </source>
</evidence>
<organism evidence="4">
    <name type="scientific">Naegleria gruberi</name>
    <name type="common">Amoeba</name>
    <dbReference type="NCBI Taxonomy" id="5762"/>
    <lineage>
        <taxon>Eukaryota</taxon>
        <taxon>Discoba</taxon>
        <taxon>Heterolobosea</taxon>
        <taxon>Tetramitia</taxon>
        <taxon>Eutetramitia</taxon>
        <taxon>Vahlkampfiidae</taxon>
        <taxon>Naegleria</taxon>
    </lineage>
</organism>
<dbReference type="InterPro" id="IPR003409">
    <property type="entry name" value="MORN"/>
</dbReference>
<dbReference type="Pfam" id="PF02493">
    <property type="entry name" value="MORN"/>
    <property type="match status" value="2"/>
</dbReference>
<dbReference type="Proteomes" id="UP000006671">
    <property type="component" value="Unassembled WGS sequence"/>
</dbReference>
<dbReference type="VEuPathDB" id="AmoebaDB:NAEGRDRAFT_71609"/>
<dbReference type="EMBL" id="GG738891">
    <property type="protein sequence ID" value="EFC40615.1"/>
    <property type="molecule type" value="Genomic_DNA"/>
</dbReference>
<dbReference type="GeneID" id="8854663"/>
<dbReference type="RefSeq" id="XP_002673359.1">
    <property type="nucleotide sequence ID" value="XM_002673313.1"/>
</dbReference>
<reference evidence="3 4" key="1">
    <citation type="journal article" date="2010" name="Cell">
        <title>The genome of Naegleria gruberi illuminates early eukaryotic versatility.</title>
        <authorList>
            <person name="Fritz-Laylin L.K."/>
            <person name="Prochnik S.E."/>
            <person name="Ginger M.L."/>
            <person name="Dacks J.B."/>
            <person name="Carpenter M.L."/>
            <person name="Field M.C."/>
            <person name="Kuo A."/>
            <person name="Paredez A."/>
            <person name="Chapman J."/>
            <person name="Pham J."/>
            <person name="Shu S."/>
            <person name="Neupane R."/>
            <person name="Cipriano M."/>
            <person name="Mancuso J."/>
            <person name="Tu H."/>
            <person name="Salamov A."/>
            <person name="Lindquist E."/>
            <person name="Shapiro H."/>
            <person name="Lucas S."/>
            <person name="Grigoriev I.V."/>
            <person name="Cande W.Z."/>
            <person name="Fulton C."/>
            <person name="Rokhsar D.S."/>
            <person name="Dawson S.C."/>
        </authorList>
    </citation>
    <scope>NUCLEOTIDE SEQUENCE [LARGE SCALE GENOMIC DNA]</scope>
    <source>
        <strain evidence="3 4">NEG-M</strain>
    </source>
</reference>
<dbReference type="AlphaFoldDB" id="D2VRJ7"/>
<dbReference type="OrthoDB" id="339325at2759"/>
<gene>
    <name evidence="3" type="ORF">NAEGRDRAFT_71609</name>
</gene>